<feature type="chain" id="PRO_5035936413" description="Polysaccharide lyase" evidence="1">
    <location>
        <begin position="25"/>
        <end position="257"/>
    </location>
</feature>
<keyword evidence="3" id="KW-1185">Reference proteome</keyword>
<dbReference type="InterPro" id="IPR025975">
    <property type="entry name" value="Polysacc_lyase"/>
</dbReference>
<gene>
    <name evidence="2" type="ORF">KC19_10G047600</name>
</gene>
<dbReference type="Proteomes" id="UP000822688">
    <property type="component" value="Chromosome 10"/>
</dbReference>
<dbReference type="EMBL" id="CM026431">
    <property type="protein sequence ID" value="KAG0558699.1"/>
    <property type="molecule type" value="Genomic_DNA"/>
</dbReference>
<dbReference type="Pfam" id="PF14099">
    <property type="entry name" value="Polysacc_lyase"/>
    <property type="match status" value="1"/>
</dbReference>
<dbReference type="Gene3D" id="2.60.120.200">
    <property type="match status" value="1"/>
</dbReference>
<reference evidence="2" key="1">
    <citation type="submission" date="2020-06" db="EMBL/GenBank/DDBJ databases">
        <title>WGS assembly of Ceratodon purpureus strain R40.</title>
        <authorList>
            <person name="Carey S.B."/>
            <person name="Jenkins J."/>
            <person name="Shu S."/>
            <person name="Lovell J.T."/>
            <person name="Sreedasyam A."/>
            <person name="Maumus F."/>
            <person name="Tiley G.P."/>
            <person name="Fernandez-Pozo N."/>
            <person name="Barry K."/>
            <person name="Chen C."/>
            <person name="Wang M."/>
            <person name="Lipzen A."/>
            <person name="Daum C."/>
            <person name="Saski C.A."/>
            <person name="Payton A.C."/>
            <person name="Mcbreen J.C."/>
            <person name="Conrad R.E."/>
            <person name="Kollar L.M."/>
            <person name="Olsson S."/>
            <person name="Huttunen S."/>
            <person name="Landis J.B."/>
            <person name="Wickett N.J."/>
            <person name="Johnson M.G."/>
            <person name="Rensing S.A."/>
            <person name="Grimwood J."/>
            <person name="Schmutz J."/>
            <person name="Mcdaniel S.F."/>
        </authorList>
    </citation>
    <scope>NUCLEOTIDE SEQUENCE</scope>
    <source>
        <strain evidence="2">R40</strain>
    </source>
</reference>
<comment type="caution">
    <text evidence="2">The sequence shown here is derived from an EMBL/GenBank/DDBJ whole genome shotgun (WGS) entry which is preliminary data.</text>
</comment>
<evidence type="ECO:0008006" key="4">
    <source>
        <dbReference type="Google" id="ProtNLM"/>
    </source>
</evidence>
<feature type="signal peptide" evidence="1">
    <location>
        <begin position="1"/>
        <end position="24"/>
    </location>
</feature>
<dbReference type="AlphaFoldDB" id="A0A8T0GKI6"/>
<sequence length="257" mass="29026">MASMVTSIAAMVTVFLVVARLGEATVLFHNTGTTPTGWDSVNQEHLGTVTQVTNVVYKGTTAIKCLQTYDPSYTGRYHSEVVKNNVYKRGDTGFYGFAFRLQADWEFDNQIYNIAQFIADFSDTGCDDYSPTSMVWIKGNQLYTRVKYGNICDQHTTTFDPLASVSAGEWHKIVIQASWKSDNTGFYKLWFDGVKKLEQYNIATTLDDGRYFQFRVGLYANGWHDENKMVGSQGTRQVWYDQVGAGSTFADADPDQW</sequence>
<protein>
    <recommendedName>
        <fullName evidence="4">Polysaccharide lyase</fullName>
    </recommendedName>
</protein>
<evidence type="ECO:0000313" key="3">
    <source>
        <dbReference type="Proteomes" id="UP000822688"/>
    </source>
</evidence>
<name>A0A8T0GKI6_CERPU</name>
<keyword evidence="1" id="KW-0732">Signal</keyword>
<proteinExistence type="predicted"/>
<evidence type="ECO:0000313" key="2">
    <source>
        <dbReference type="EMBL" id="KAG0558699.1"/>
    </source>
</evidence>
<evidence type="ECO:0000256" key="1">
    <source>
        <dbReference type="SAM" id="SignalP"/>
    </source>
</evidence>
<organism evidence="2 3">
    <name type="scientific">Ceratodon purpureus</name>
    <name type="common">Fire moss</name>
    <name type="synonym">Dicranum purpureum</name>
    <dbReference type="NCBI Taxonomy" id="3225"/>
    <lineage>
        <taxon>Eukaryota</taxon>
        <taxon>Viridiplantae</taxon>
        <taxon>Streptophyta</taxon>
        <taxon>Embryophyta</taxon>
        <taxon>Bryophyta</taxon>
        <taxon>Bryophytina</taxon>
        <taxon>Bryopsida</taxon>
        <taxon>Dicranidae</taxon>
        <taxon>Pseudoditrichales</taxon>
        <taxon>Ditrichaceae</taxon>
        <taxon>Ceratodon</taxon>
    </lineage>
</organism>
<accession>A0A8T0GKI6</accession>